<dbReference type="InterPro" id="IPR016024">
    <property type="entry name" value="ARM-type_fold"/>
</dbReference>
<dbReference type="PROSITE" id="PS50011">
    <property type="entry name" value="PROTEIN_KINASE_DOM"/>
    <property type="match status" value="1"/>
</dbReference>
<name>A0A1W0A2J5_9STRA</name>
<organism evidence="4 5">
    <name type="scientific">Thraustotheca clavata</name>
    <dbReference type="NCBI Taxonomy" id="74557"/>
    <lineage>
        <taxon>Eukaryota</taxon>
        <taxon>Sar</taxon>
        <taxon>Stramenopiles</taxon>
        <taxon>Oomycota</taxon>
        <taxon>Saprolegniomycetes</taxon>
        <taxon>Saprolegniales</taxon>
        <taxon>Achlyaceae</taxon>
        <taxon>Thraustotheca</taxon>
    </lineage>
</organism>
<dbReference type="InterPro" id="IPR011989">
    <property type="entry name" value="ARM-like"/>
</dbReference>
<dbReference type="SUPFAM" id="SSF56112">
    <property type="entry name" value="Protein kinase-like (PK-like)"/>
    <property type="match status" value="1"/>
</dbReference>
<protein>
    <recommendedName>
        <fullName evidence="3">Protein kinase domain-containing protein</fullName>
    </recommendedName>
</protein>
<evidence type="ECO:0000256" key="1">
    <source>
        <dbReference type="ARBA" id="ARBA00022737"/>
    </source>
</evidence>
<feature type="coiled-coil region" evidence="2">
    <location>
        <begin position="360"/>
        <end position="471"/>
    </location>
</feature>
<keyword evidence="2" id="KW-0175">Coiled coil</keyword>
<dbReference type="Pfam" id="PF07714">
    <property type="entry name" value="PK_Tyr_Ser-Thr"/>
    <property type="match status" value="1"/>
</dbReference>
<dbReference type="SUPFAM" id="SSF48371">
    <property type="entry name" value="ARM repeat"/>
    <property type="match status" value="1"/>
</dbReference>
<evidence type="ECO:0000259" key="3">
    <source>
        <dbReference type="PROSITE" id="PS50011"/>
    </source>
</evidence>
<dbReference type="Gene3D" id="1.25.10.10">
    <property type="entry name" value="Leucine-rich Repeat Variant"/>
    <property type="match status" value="1"/>
</dbReference>
<dbReference type="OrthoDB" id="73037at2759"/>
<dbReference type="AlphaFoldDB" id="A0A1W0A2J5"/>
<dbReference type="InterPro" id="IPR001245">
    <property type="entry name" value="Ser-Thr/Tyr_kinase_cat_dom"/>
</dbReference>
<dbReference type="InterPro" id="IPR011009">
    <property type="entry name" value="Kinase-like_dom_sf"/>
</dbReference>
<dbReference type="GO" id="GO:0004672">
    <property type="term" value="F:protein kinase activity"/>
    <property type="evidence" value="ECO:0007669"/>
    <property type="project" value="InterPro"/>
</dbReference>
<comment type="caution">
    <text evidence="4">The sequence shown here is derived from an EMBL/GenBank/DDBJ whole genome shotgun (WGS) entry which is preliminary data.</text>
</comment>
<accession>A0A1W0A2J5</accession>
<evidence type="ECO:0000313" key="4">
    <source>
        <dbReference type="EMBL" id="OQS04401.1"/>
    </source>
</evidence>
<keyword evidence="5" id="KW-1185">Reference proteome</keyword>
<reference evidence="4 5" key="1">
    <citation type="journal article" date="2014" name="Genome Biol. Evol.">
        <title>The secreted proteins of Achlya hypogyna and Thraustotheca clavata identify the ancestral oomycete secretome and reveal gene acquisitions by horizontal gene transfer.</title>
        <authorList>
            <person name="Misner I."/>
            <person name="Blouin N."/>
            <person name="Leonard G."/>
            <person name="Richards T.A."/>
            <person name="Lane C.E."/>
        </authorList>
    </citation>
    <scope>NUCLEOTIDE SEQUENCE [LARGE SCALE GENOMIC DNA]</scope>
    <source>
        <strain evidence="4 5">ATCC 34112</strain>
    </source>
</reference>
<feature type="domain" description="Protein kinase" evidence="3">
    <location>
        <begin position="19"/>
        <end position="257"/>
    </location>
</feature>
<gene>
    <name evidence="4" type="ORF">THRCLA_03359</name>
</gene>
<evidence type="ECO:0000313" key="5">
    <source>
        <dbReference type="Proteomes" id="UP000243217"/>
    </source>
</evidence>
<dbReference type="Gene3D" id="1.10.510.10">
    <property type="entry name" value="Transferase(Phosphotransferase) domain 1"/>
    <property type="match status" value="1"/>
</dbReference>
<keyword evidence="1" id="KW-0677">Repeat</keyword>
<proteinExistence type="predicted"/>
<evidence type="ECO:0000256" key="2">
    <source>
        <dbReference type="SAM" id="Coils"/>
    </source>
</evidence>
<sequence>MSWIKSPRHIPLSKVRIEKSEGHLIARSLYWEIYEGTYGCTSVAALCYRQSSRTNELWAATVYYIDQILDTIHPNLIQVIGLVYDIKQDTESLPLWLLFEKCPRNLFELLHVKKLPLLDIEIVQIAIDIVKVIIFCDDQGLRHLTSRKILLENTSHVKILGLYQRDILEMANAPLIPTLYLPPLTASAQNIDIYSFGVLLWEMCCREKPTVELFTRIAQVRVERPQLQFAEDMIRACTHEDPLLRPSPQQVLDELLVVFQKLQTSPAIAINISLPPAPEDLTNVQTIKRLEAVENQVLEEQRNFDIVVGQLEFATSEITSLQKVLASKCQEFNALKTTHEQDFETINCLNAQVYQLKEVIFNLEKKTAQLENDNQHLEHQYQQLKEHGHKTKLDHDAMNSQVRSLHEEMKKLTLQLQKANQRIDEEKDISDELNVRWQQTIKLCQQETLLKEKGEQLVTHLRNENRELRDQLHNWHPDTGVFALQRQKDIVNEINDHIKIQTNLKDEIATLKEQIYAKDKQFDVMTTQQLALEANQLELATQIQETQTAKVTIENILHECQNKYQELQSDYTTQKNAYITLEHEYNTIQEKLVAEIKQRQDEEIARKSRRCLDLSCDAPPFLIQQSGYCKDHHEKREREKAEKLRLLEEATRLKPPDELVAESFKKGGISSVLSLLQTYHDSIKIIGAIVKKLQNLCELQVEYKNQLGDFNGFKALVDIAAEYKSQDIFQLQLVRLFGVAAFNHNVNRVRLVSEGALDIIVAAMTTFPDHLQLQQTSCTALTNLAHNCEGNRHKIFEKGALERILDAMQHFPRDKSLQECACWALISLAGSDHMCKLIAGRGGLGAILAGMLNCPGEASVQYYGIWALLNLVTGVDTLQHFAVQEGVVEVCEAAMACHTDHIGIQDKAQCLLDMLLDNQGVDEQ</sequence>
<dbReference type="InterPro" id="IPR000225">
    <property type="entry name" value="Armadillo"/>
</dbReference>
<dbReference type="Proteomes" id="UP000243217">
    <property type="component" value="Unassembled WGS sequence"/>
</dbReference>
<dbReference type="GO" id="GO:0005524">
    <property type="term" value="F:ATP binding"/>
    <property type="evidence" value="ECO:0007669"/>
    <property type="project" value="InterPro"/>
</dbReference>
<dbReference type="PANTHER" id="PTHR22895">
    <property type="entry name" value="ARMADILLO REPEAT-CONTAINING PROTEIN 6"/>
    <property type="match status" value="1"/>
</dbReference>
<feature type="coiled-coil region" evidence="2">
    <location>
        <begin position="550"/>
        <end position="577"/>
    </location>
</feature>
<dbReference type="PANTHER" id="PTHR22895:SF0">
    <property type="entry name" value="ARMADILLO REPEAT-CONTAINING PROTEIN 6"/>
    <property type="match status" value="1"/>
</dbReference>
<dbReference type="SMART" id="SM00185">
    <property type="entry name" value="ARM"/>
    <property type="match status" value="3"/>
</dbReference>
<dbReference type="STRING" id="74557.A0A1W0A2J5"/>
<dbReference type="EMBL" id="JNBS01000620">
    <property type="protein sequence ID" value="OQS04401.1"/>
    <property type="molecule type" value="Genomic_DNA"/>
</dbReference>
<dbReference type="InterPro" id="IPR000719">
    <property type="entry name" value="Prot_kinase_dom"/>
</dbReference>